<dbReference type="OrthoDB" id="1365379at2"/>
<gene>
    <name evidence="2" type="ORF">BXY80_0323</name>
</gene>
<protein>
    <recommendedName>
        <fullName evidence="4">Glycerophosphoryl diester phosphodiesterase family protein</fullName>
    </recommendedName>
</protein>
<name>A0A420DVJ9_9FLAO</name>
<dbReference type="Proteomes" id="UP000284892">
    <property type="component" value="Unassembled WGS sequence"/>
</dbReference>
<reference evidence="2 3" key="1">
    <citation type="submission" date="2018-09" db="EMBL/GenBank/DDBJ databases">
        <title>Genomic Encyclopedia of Archaeal and Bacterial Type Strains, Phase II (KMG-II): from individual species to whole genera.</title>
        <authorList>
            <person name="Goeker M."/>
        </authorList>
    </citation>
    <scope>NUCLEOTIDE SEQUENCE [LARGE SCALE GENOMIC DNA]</scope>
    <source>
        <strain evidence="2 3">DSM 26283</strain>
    </source>
</reference>
<evidence type="ECO:0000313" key="3">
    <source>
        <dbReference type="Proteomes" id="UP000284892"/>
    </source>
</evidence>
<dbReference type="AlphaFoldDB" id="A0A420DVJ9"/>
<feature type="transmembrane region" description="Helical" evidence="1">
    <location>
        <begin position="139"/>
        <end position="172"/>
    </location>
</feature>
<evidence type="ECO:0008006" key="4">
    <source>
        <dbReference type="Google" id="ProtNLM"/>
    </source>
</evidence>
<feature type="transmembrane region" description="Helical" evidence="1">
    <location>
        <begin position="78"/>
        <end position="101"/>
    </location>
</feature>
<keyword evidence="1" id="KW-0812">Transmembrane</keyword>
<proteinExistence type="predicted"/>
<dbReference type="EMBL" id="RAQJ01000001">
    <property type="protein sequence ID" value="RKE98245.1"/>
    <property type="molecule type" value="Genomic_DNA"/>
</dbReference>
<evidence type="ECO:0000256" key="1">
    <source>
        <dbReference type="SAM" id="Phobius"/>
    </source>
</evidence>
<keyword evidence="3" id="KW-1185">Reference proteome</keyword>
<keyword evidence="1" id="KW-0472">Membrane</keyword>
<evidence type="ECO:0000313" key="2">
    <source>
        <dbReference type="EMBL" id="RKE98245.1"/>
    </source>
</evidence>
<keyword evidence="1" id="KW-1133">Transmembrane helix</keyword>
<feature type="transmembrane region" description="Helical" evidence="1">
    <location>
        <begin position="192"/>
        <end position="210"/>
    </location>
</feature>
<comment type="caution">
    <text evidence="2">The sequence shown here is derived from an EMBL/GenBank/DDBJ whole genome shotgun (WGS) entry which is preliminary data.</text>
</comment>
<feature type="transmembrane region" description="Helical" evidence="1">
    <location>
        <begin position="217"/>
        <end position="234"/>
    </location>
</feature>
<accession>A0A420DVJ9</accession>
<feature type="transmembrane region" description="Helical" evidence="1">
    <location>
        <begin position="37"/>
        <end position="58"/>
    </location>
</feature>
<dbReference type="RefSeq" id="WP_120199469.1">
    <property type="nucleotide sequence ID" value="NZ_RAQJ01000001.1"/>
</dbReference>
<sequence>MLFSEIQYKIQNARELDFGTILNQSIELFKKVWLQGLLMLLIALAFAIPIIMIFYVPLVVFSVFDTTNPGSVDAFMPFLALSLVIGYIILMLAILVISFALKAALFRIFAQKDFNTITKEDYLYFLKKPYLRKTIKVSLAYVGIMILATLLCFFPVIYVMVPLNLLVVVYAFNPDLTTSNLIKVSFELGNKKWFITFGLTFVAAFLAEIVGLLMCGIGILATASFVAIPVYFIYKEVVGFDNKEINQIENL</sequence>
<organism evidence="2 3">
    <name type="scientific">Ichthyenterobacterium magnum</name>
    <dbReference type="NCBI Taxonomy" id="1230530"/>
    <lineage>
        <taxon>Bacteria</taxon>
        <taxon>Pseudomonadati</taxon>
        <taxon>Bacteroidota</taxon>
        <taxon>Flavobacteriia</taxon>
        <taxon>Flavobacteriales</taxon>
        <taxon>Flavobacteriaceae</taxon>
        <taxon>Ichthyenterobacterium</taxon>
    </lineage>
</organism>